<evidence type="ECO:0000313" key="5">
    <source>
        <dbReference type="Proteomes" id="UP001212841"/>
    </source>
</evidence>
<dbReference type="SUPFAM" id="SSF51735">
    <property type="entry name" value="NAD(P)-binding Rossmann-fold domains"/>
    <property type="match status" value="1"/>
</dbReference>
<dbReference type="PANTHER" id="PTHR44196:SF1">
    <property type="entry name" value="DEHYDROGENASE_REDUCTASE SDR FAMILY MEMBER 7B"/>
    <property type="match status" value="1"/>
</dbReference>
<gene>
    <name evidence="4" type="ORF">HK097_004277</name>
</gene>
<evidence type="ECO:0000256" key="3">
    <source>
        <dbReference type="SAM" id="Phobius"/>
    </source>
</evidence>
<reference evidence="4" key="1">
    <citation type="submission" date="2020-05" db="EMBL/GenBank/DDBJ databases">
        <title>Phylogenomic resolution of chytrid fungi.</title>
        <authorList>
            <person name="Stajich J.E."/>
            <person name="Amses K."/>
            <person name="Simmons R."/>
            <person name="Seto K."/>
            <person name="Myers J."/>
            <person name="Bonds A."/>
            <person name="Quandt C.A."/>
            <person name="Barry K."/>
            <person name="Liu P."/>
            <person name="Grigoriev I."/>
            <person name="Longcore J.E."/>
            <person name="James T.Y."/>
        </authorList>
    </citation>
    <scope>NUCLEOTIDE SEQUENCE</scope>
    <source>
        <strain evidence="4">JEL0318</strain>
    </source>
</reference>
<keyword evidence="3" id="KW-0812">Transmembrane</keyword>
<evidence type="ECO:0008006" key="6">
    <source>
        <dbReference type="Google" id="ProtNLM"/>
    </source>
</evidence>
<proteinExistence type="inferred from homology"/>
<comment type="caution">
    <text evidence="4">The sequence shown here is derived from an EMBL/GenBank/DDBJ whole genome shotgun (WGS) entry which is preliminary data.</text>
</comment>
<protein>
    <recommendedName>
        <fullName evidence="6">Short-chain dehydrogenase</fullName>
    </recommendedName>
</protein>
<feature type="transmembrane region" description="Helical" evidence="3">
    <location>
        <begin position="24"/>
        <end position="45"/>
    </location>
</feature>
<evidence type="ECO:0000256" key="2">
    <source>
        <dbReference type="ARBA" id="ARBA00023002"/>
    </source>
</evidence>
<dbReference type="Pfam" id="PF00106">
    <property type="entry name" value="adh_short"/>
    <property type="match status" value="1"/>
</dbReference>
<dbReference type="PANTHER" id="PTHR44196">
    <property type="entry name" value="DEHYDROGENASE/REDUCTASE SDR FAMILY MEMBER 7B"/>
    <property type="match status" value="1"/>
</dbReference>
<keyword evidence="2" id="KW-0560">Oxidoreductase</keyword>
<evidence type="ECO:0000313" key="4">
    <source>
        <dbReference type="EMBL" id="KAJ3053429.1"/>
    </source>
</evidence>
<sequence length="213" mass="23130">MVSPHLSPASLIRLFKAGSFDESLVGFLMLLGNIAGQILFLPFAADSLLLKGLTDVSGQSTRLKDPKVVFITGASSGMGKHLAIQYSKEGVLLHLTGQNAERLEEVASACRAKGATVEKYTGDLTAPEFETAITAFDAAHPIDLLIANAGTTSFDPQVKDKPREEQYGRILETNVFEELRTIVPILKEMRKRKKGQIAIMSSINSFFGQTCMP</sequence>
<dbReference type="InterPro" id="IPR036291">
    <property type="entry name" value="NAD(P)-bd_dom_sf"/>
</dbReference>
<dbReference type="PRINTS" id="PR00081">
    <property type="entry name" value="GDHRDH"/>
</dbReference>
<keyword evidence="3" id="KW-0472">Membrane</keyword>
<organism evidence="4 5">
    <name type="scientific">Rhizophlyctis rosea</name>
    <dbReference type="NCBI Taxonomy" id="64517"/>
    <lineage>
        <taxon>Eukaryota</taxon>
        <taxon>Fungi</taxon>
        <taxon>Fungi incertae sedis</taxon>
        <taxon>Chytridiomycota</taxon>
        <taxon>Chytridiomycota incertae sedis</taxon>
        <taxon>Chytridiomycetes</taxon>
        <taxon>Rhizophlyctidales</taxon>
        <taxon>Rhizophlyctidaceae</taxon>
        <taxon>Rhizophlyctis</taxon>
    </lineage>
</organism>
<dbReference type="GO" id="GO:0016020">
    <property type="term" value="C:membrane"/>
    <property type="evidence" value="ECO:0007669"/>
    <property type="project" value="TreeGrafter"/>
</dbReference>
<dbReference type="EMBL" id="JADGJD010000208">
    <property type="protein sequence ID" value="KAJ3053429.1"/>
    <property type="molecule type" value="Genomic_DNA"/>
</dbReference>
<keyword evidence="5" id="KW-1185">Reference proteome</keyword>
<evidence type="ECO:0000256" key="1">
    <source>
        <dbReference type="ARBA" id="ARBA00006484"/>
    </source>
</evidence>
<dbReference type="GO" id="GO:0016491">
    <property type="term" value="F:oxidoreductase activity"/>
    <property type="evidence" value="ECO:0007669"/>
    <property type="project" value="UniProtKB-KW"/>
</dbReference>
<dbReference type="Proteomes" id="UP001212841">
    <property type="component" value="Unassembled WGS sequence"/>
</dbReference>
<dbReference type="InterPro" id="IPR002347">
    <property type="entry name" value="SDR_fam"/>
</dbReference>
<name>A0AAD5SFM7_9FUNG</name>
<keyword evidence="3" id="KW-1133">Transmembrane helix</keyword>
<dbReference type="AlphaFoldDB" id="A0AAD5SFM7"/>
<comment type="similarity">
    <text evidence="1">Belongs to the short-chain dehydrogenases/reductases (SDR) family.</text>
</comment>
<dbReference type="Gene3D" id="3.40.50.720">
    <property type="entry name" value="NAD(P)-binding Rossmann-like Domain"/>
    <property type="match status" value="1"/>
</dbReference>
<accession>A0AAD5SFM7</accession>